<comment type="caution">
    <text evidence="1">The sequence shown here is derived from an EMBL/GenBank/DDBJ whole genome shotgun (WGS) entry which is preliminary data.</text>
</comment>
<dbReference type="EMBL" id="JABBWE010000039">
    <property type="protein sequence ID" value="KAG1792076.1"/>
    <property type="molecule type" value="Genomic_DNA"/>
</dbReference>
<accession>A0A9P7ALV0</accession>
<name>A0A9P7ALV0_9AGAM</name>
<proteinExistence type="predicted"/>
<keyword evidence="2" id="KW-1185">Reference proteome</keyword>
<evidence type="ECO:0000313" key="1">
    <source>
        <dbReference type="EMBL" id="KAG1792076.1"/>
    </source>
</evidence>
<organism evidence="1 2">
    <name type="scientific">Suillus plorans</name>
    <dbReference type="NCBI Taxonomy" id="116603"/>
    <lineage>
        <taxon>Eukaryota</taxon>
        <taxon>Fungi</taxon>
        <taxon>Dikarya</taxon>
        <taxon>Basidiomycota</taxon>
        <taxon>Agaricomycotina</taxon>
        <taxon>Agaricomycetes</taxon>
        <taxon>Agaricomycetidae</taxon>
        <taxon>Boletales</taxon>
        <taxon>Suillineae</taxon>
        <taxon>Suillaceae</taxon>
        <taxon>Suillus</taxon>
    </lineage>
</organism>
<protein>
    <submittedName>
        <fullName evidence="1">Uncharacterized protein</fullName>
    </submittedName>
</protein>
<dbReference type="GeneID" id="64594071"/>
<sequence length="201" mass="22271">MTNFLAASIEGQAACLLAITKMVRPMGNRATLYYSYPQLRAGFNVTTAFVRQGISILAGLVLLSTLVACVWDEQPTHIYDVDLSSWSFAKAYSDTINTAFAQHWDTWFRPGHMITLLILPSASTDDLAGTLNSAEDNEDKAVLNVGSWLCSCRLGTVIFATPPFVVMHSWVNLDYGLFDNMSQYKMTYCDHNSQFNTSAQG</sequence>
<dbReference type="Proteomes" id="UP000719766">
    <property type="component" value="Unassembled WGS sequence"/>
</dbReference>
<dbReference type="OrthoDB" id="25131at2759"/>
<dbReference type="RefSeq" id="XP_041158775.1">
    <property type="nucleotide sequence ID" value="XM_041300307.1"/>
</dbReference>
<evidence type="ECO:0000313" key="2">
    <source>
        <dbReference type="Proteomes" id="UP000719766"/>
    </source>
</evidence>
<gene>
    <name evidence="1" type="ORF">HD556DRAFT_1309619</name>
</gene>
<reference evidence="1" key="1">
    <citation type="journal article" date="2020" name="New Phytol.">
        <title>Comparative genomics reveals dynamic genome evolution in host specialist ectomycorrhizal fungi.</title>
        <authorList>
            <person name="Lofgren L.A."/>
            <person name="Nguyen N.H."/>
            <person name="Vilgalys R."/>
            <person name="Ruytinx J."/>
            <person name="Liao H.L."/>
            <person name="Branco S."/>
            <person name="Kuo A."/>
            <person name="LaButti K."/>
            <person name="Lipzen A."/>
            <person name="Andreopoulos W."/>
            <person name="Pangilinan J."/>
            <person name="Riley R."/>
            <person name="Hundley H."/>
            <person name="Na H."/>
            <person name="Barry K."/>
            <person name="Grigoriev I.V."/>
            <person name="Stajich J.E."/>
            <person name="Kennedy P.G."/>
        </authorList>
    </citation>
    <scope>NUCLEOTIDE SEQUENCE</scope>
    <source>
        <strain evidence="1">S12</strain>
    </source>
</reference>
<dbReference type="AlphaFoldDB" id="A0A9P7ALV0"/>